<dbReference type="Proteomes" id="UP000593561">
    <property type="component" value="Unassembled WGS sequence"/>
</dbReference>
<comment type="caution">
    <text evidence="2">The sequence shown here is derived from an EMBL/GenBank/DDBJ whole genome shotgun (WGS) entry which is preliminary data.</text>
</comment>
<name>A0A7J8TBP8_GOSDV</name>
<dbReference type="EMBL" id="JABFAC010242490">
    <property type="protein sequence ID" value="MBA0635610.1"/>
    <property type="molecule type" value="Genomic_DNA"/>
</dbReference>
<sequence length="283" mass="31684">MGLKWNVGTSESINIWEDCWVPRSLPGKVQTSRSGNIERVSELILPNGMGWNRDLIDSLFVVADAILIQGINLPSIHQGDCLVLRGEHSGIYSACSGYRLLFQQLTPLSSRHDVFKQIQATRCPPKTKIALWKFVHGFVATRSCLYNRRVANNPSCPRCNVDYETVNHVLRFCAKAKDVWVMLGYPLHVKAAAGVVIRDENGEILRACCKITYLVLSVFAAEVVTQRSFMPAPSTSLANLVTKQHMQWRKRGLSRGEDGYWVEEAPTLVEAMAAEDCCLHEPP</sequence>
<feature type="domain" description="Reverse transcriptase zinc-binding" evidence="1">
    <location>
        <begin position="92"/>
        <end position="180"/>
    </location>
</feature>
<organism evidence="2 3">
    <name type="scientific">Gossypium davidsonii</name>
    <name type="common">Davidson's cotton</name>
    <name type="synonym">Gossypium klotzschianum subsp. davidsonii</name>
    <dbReference type="NCBI Taxonomy" id="34287"/>
    <lineage>
        <taxon>Eukaryota</taxon>
        <taxon>Viridiplantae</taxon>
        <taxon>Streptophyta</taxon>
        <taxon>Embryophyta</taxon>
        <taxon>Tracheophyta</taxon>
        <taxon>Spermatophyta</taxon>
        <taxon>Magnoliopsida</taxon>
        <taxon>eudicotyledons</taxon>
        <taxon>Gunneridae</taxon>
        <taxon>Pentapetalae</taxon>
        <taxon>rosids</taxon>
        <taxon>malvids</taxon>
        <taxon>Malvales</taxon>
        <taxon>Malvaceae</taxon>
        <taxon>Malvoideae</taxon>
        <taxon>Gossypium</taxon>
    </lineage>
</organism>
<dbReference type="Pfam" id="PF13966">
    <property type="entry name" value="zf-RVT"/>
    <property type="match status" value="1"/>
</dbReference>
<evidence type="ECO:0000259" key="1">
    <source>
        <dbReference type="Pfam" id="PF13966"/>
    </source>
</evidence>
<gene>
    <name evidence="2" type="ORF">Godav_024576</name>
</gene>
<evidence type="ECO:0000313" key="2">
    <source>
        <dbReference type="EMBL" id="MBA0635610.1"/>
    </source>
</evidence>
<protein>
    <recommendedName>
        <fullName evidence="1">Reverse transcriptase zinc-binding domain-containing protein</fullName>
    </recommendedName>
</protein>
<keyword evidence="3" id="KW-1185">Reference proteome</keyword>
<dbReference type="AlphaFoldDB" id="A0A7J8TBP8"/>
<reference evidence="2 3" key="1">
    <citation type="journal article" date="2019" name="Genome Biol. Evol.">
        <title>Insights into the evolution of the New World diploid cottons (Gossypium, subgenus Houzingenia) based on genome sequencing.</title>
        <authorList>
            <person name="Grover C.E."/>
            <person name="Arick M.A. 2nd"/>
            <person name="Thrash A."/>
            <person name="Conover J.L."/>
            <person name="Sanders W.S."/>
            <person name="Peterson D.G."/>
            <person name="Frelichowski J.E."/>
            <person name="Scheffler J.A."/>
            <person name="Scheffler B.E."/>
            <person name="Wendel J.F."/>
        </authorList>
    </citation>
    <scope>NUCLEOTIDE SEQUENCE [LARGE SCALE GENOMIC DNA]</scope>
    <source>
        <strain evidence="2">27</strain>
        <tissue evidence="2">Leaf</tissue>
    </source>
</reference>
<proteinExistence type="predicted"/>
<accession>A0A7J8TBP8</accession>
<evidence type="ECO:0000313" key="3">
    <source>
        <dbReference type="Proteomes" id="UP000593561"/>
    </source>
</evidence>
<dbReference type="InterPro" id="IPR026960">
    <property type="entry name" value="RVT-Znf"/>
</dbReference>